<dbReference type="AlphaFoldDB" id="Q9FJB0"/>
<keyword evidence="1" id="KW-0472">Membrane</keyword>
<proteinExistence type="predicted"/>
<feature type="transmembrane region" description="Helical" evidence="1">
    <location>
        <begin position="16"/>
        <end position="40"/>
    </location>
</feature>
<protein>
    <submittedName>
        <fullName evidence="2">Gb|AAB61527.1</fullName>
    </submittedName>
</protein>
<name>Q9FJB0_ARATH</name>
<dbReference type="InterPro" id="IPR006912">
    <property type="entry name" value="Harbinger_derived_prot"/>
</dbReference>
<keyword evidence="1" id="KW-1133">Transmembrane helix</keyword>
<feature type="transmembrane region" description="Helical" evidence="1">
    <location>
        <begin position="46"/>
        <end position="65"/>
    </location>
</feature>
<keyword evidence="1" id="KW-0812">Transmembrane</keyword>
<evidence type="ECO:0000256" key="1">
    <source>
        <dbReference type="SAM" id="Phobius"/>
    </source>
</evidence>
<evidence type="ECO:0000313" key="2">
    <source>
        <dbReference type="EMBL" id="BAB08708.1"/>
    </source>
</evidence>
<sequence length="106" mass="12132">MVKESSIVGSECHKGYFFILLMLLNNLTTTLINFGSFSVVVDLPQLFLKLLLITIYGYDMPILVCQSTKKMFAAKQEACRKDVERVFRVLQSKFAIIARSSNCWKK</sequence>
<organism evidence="2">
    <name type="scientific">Arabidopsis thaliana</name>
    <name type="common">Mouse-ear cress</name>
    <dbReference type="NCBI Taxonomy" id="3702"/>
    <lineage>
        <taxon>Eukaryota</taxon>
        <taxon>Viridiplantae</taxon>
        <taxon>Streptophyta</taxon>
        <taxon>Embryophyta</taxon>
        <taxon>Tracheophyta</taxon>
        <taxon>Spermatophyta</taxon>
        <taxon>Magnoliopsida</taxon>
        <taxon>eudicotyledons</taxon>
        <taxon>Gunneridae</taxon>
        <taxon>Pentapetalae</taxon>
        <taxon>rosids</taxon>
        <taxon>malvids</taxon>
        <taxon>Brassicales</taxon>
        <taxon>Brassicaceae</taxon>
        <taxon>Camelineae</taxon>
        <taxon>Arabidopsis</taxon>
    </lineage>
</organism>
<reference key="2">
    <citation type="journal article" date="2000" name="Nature">
        <title>Sequence and analysis of chromosome 5 of the plant Arabidopsis thaliana.</title>
        <authorList>
            <consortium name="Kazusa DNA Research Institute"/>
            <consortium name="Cold Spring Harbor and Washington University in St Louis Sequencing Consortium"/>
            <consortium name="European Union Arabidopsis Genome Sequencing Consortium"/>
            <person name="Tabata S."/>
            <person name="Kaneko T."/>
            <person name="Nakamura Y."/>
            <person name="Kotani H."/>
            <person name="Kato T."/>
            <person name="Asamizu E."/>
            <person name="Miyajima N."/>
            <person name="Sasamoto S."/>
            <person name="Kimura T."/>
            <person name="Hosouchi T."/>
            <person name="Kawashima K."/>
            <person name="Kohara M."/>
            <person name="Matsumoto M."/>
            <person name="Matsuno A."/>
            <person name="Muraki A."/>
            <person name="Nakayama S."/>
            <person name="Nakazaki N."/>
            <person name="Naruo K."/>
            <person name="Okumura S."/>
            <person name="Shinpo S."/>
            <person name="Takeuchi C."/>
            <person name="Wada T."/>
            <person name="Watanabe A."/>
            <person name="Yamada M."/>
            <person name="Yasuda M."/>
            <person name="Sato S."/>
            <person name="de la Bastide M."/>
            <person name="Huang E."/>
            <person name="Spiegel L."/>
            <person name="Gnoj L."/>
            <person name="O'Shaughnessy A."/>
            <person name="Preston R."/>
            <person name="Habermann K."/>
            <person name="Murray J."/>
            <person name="Johnson D."/>
            <person name="Rohlfing T."/>
            <person name="Nelson J."/>
            <person name="Stoneking T."/>
            <person name="Pepin K."/>
            <person name="Spieth J."/>
            <person name="Sekhon M."/>
            <person name="Armstrong J."/>
            <person name="Becker M."/>
            <person name="Belter E."/>
            <person name="Cordum H."/>
            <person name="Cordes M."/>
            <person name="Courtney L."/>
            <person name="Courtney W."/>
            <person name="Dante M."/>
            <person name="Du H."/>
            <person name="Edwards J."/>
            <person name="Fryman J."/>
            <person name="Haakensen B."/>
            <person name="Lamar E."/>
            <person name="Latreille P."/>
            <person name="Leonard S."/>
            <person name="Meyer R."/>
            <person name="Mulvaney E."/>
            <person name="Ozersky P."/>
            <person name="Riley A."/>
            <person name="Strowmatt C."/>
            <person name="Wagner-McPherson C."/>
            <person name="Wollam A."/>
            <person name="Yoakum M."/>
            <person name="Bell M."/>
            <person name="Dedhia N."/>
            <person name="Parnell L."/>
            <person name="Shah R."/>
            <person name="Rodriguez M."/>
            <person name="See L.H."/>
            <person name="Vil D."/>
            <person name="Baker J."/>
            <person name="Kirchoff K."/>
            <person name="Toth K."/>
            <person name="King L."/>
            <person name="Bahret A."/>
            <person name="Miller B."/>
            <person name="Marra M."/>
            <person name="Martienssen R."/>
            <person name="McCombie W.R."/>
            <person name="Wilson R.K."/>
            <person name="Murphy G."/>
            <person name="Bancroft I."/>
            <person name="Volckaert G."/>
            <person name="Wambutt R."/>
            <person name="Dusterhoft A."/>
            <person name="Stiekema W."/>
            <person name="Pohl T."/>
            <person name="Entian K.D."/>
            <person name="Terryn N."/>
            <person name="Hartley N."/>
            <person name="Bent E."/>
            <person name="Johnson S."/>
            <person name="Langham S.A."/>
            <person name="McCullagh B."/>
            <person name="Robben J."/>
            <person name="Grymonprez B."/>
            <person name="Zimmermann W."/>
            <person name="Ramsperger U."/>
            <person name="Wedler H."/>
            <person name="Balke K."/>
            <person name="Wedler E."/>
            <person name="Peters S."/>
            <person name="van Staveren M."/>
            <person name="Dirkse W."/>
            <person name="Mooijman P."/>
            <person name="Lankhorst R.K."/>
            <person name="Weitzenegger T."/>
            <person name="Bothe G."/>
            <person name="Rose M."/>
            <person name="Hauf J."/>
            <person name="Berneiser S."/>
            <person name="Hempel S."/>
            <person name="Feldpausch M."/>
            <person name="Lamberth S."/>
            <person name="Villarroel R."/>
            <person name="Gielen J."/>
            <person name="Ardiles W."/>
            <person name="Bents O."/>
            <person name="Lemcke K."/>
            <person name="Kolesov G."/>
            <person name="Mayer K."/>
            <person name="Rudd S."/>
            <person name="Schoof H."/>
            <person name="Schueller C."/>
            <person name="Zaccaria P."/>
            <person name="Mewes H.W."/>
            <person name="Bevan M."/>
            <person name="Fransz P."/>
        </authorList>
    </citation>
    <scope>NUCLEOTIDE SEQUENCE [LARGE SCALE GENOMIC DNA]</scope>
    <source>
        <strain>cv. Columbia</strain>
    </source>
</reference>
<reference evidence="2" key="1">
    <citation type="journal article" date="1998" name="DNA Res.">
        <title>Structural analysis of Arabidopsis thaliana chromosome 5. VII. Sequence features of the regions of 1,013,767 bp covered by sixteen physically assigned P1 and TAC clones.</title>
        <authorList>
            <person name="Nakamura Y."/>
            <person name="Sato S."/>
            <person name="Asamizu E."/>
            <person name="Kaneko T."/>
            <person name="Kotani H."/>
            <person name="Miyajima N."/>
            <person name="Tabata S."/>
        </authorList>
    </citation>
    <scope>NUCLEOTIDE SEQUENCE [LARGE SCALE GENOMIC DNA]</scope>
</reference>
<accession>Q9FJB0</accession>
<dbReference type="EMBL" id="AB015477">
    <property type="protein sequence ID" value="BAB08708.1"/>
    <property type="molecule type" value="Genomic_DNA"/>
</dbReference>
<dbReference type="Pfam" id="PF04827">
    <property type="entry name" value="Plant_tran"/>
    <property type="match status" value="1"/>
</dbReference>